<organism evidence="3 4">
    <name type="scientific">Pseudoxanthomonas wuyuanensis</name>
    <dbReference type="NCBI Taxonomy" id="1073196"/>
    <lineage>
        <taxon>Bacteria</taxon>
        <taxon>Pseudomonadati</taxon>
        <taxon>Pseudomonadota</taxon>
        <taxon>Gammaproteobacteria</taxon>
        <taxon>Lysobacterales</taxon>
        <taxon>Lysobacteraceae</taxon>
        <taxon>Pseudoxanthomonas</taxon>
    </lineage>
</organism>
<evidence type="ECO:0000313" key="3">
    <source>
        <dbReference type="EMBL" id="SOD54416.1"/>
    </source>
</evidence>
<dbReference type="PANTHER" id="PTHR38690">
    <property type="entry name" value="PROTEASE-RELATED"/>
    <property type="match status" value="1"/>
</dbReference>
<dbReference type="RefSeq" id="WP_097121999.1">
    <property type="nucleotide sequence ID" value="NZ_OCND01000004.1"/>
</dbReference>
<evidence type="ECO:0000256" key="1">
    <source>
        <dbReference type="SAM" id="MobiDB-lite"/>
    </source>
</evidence>
<evidence type="ECO:0000259" key="2">
    <source>
        <dbReference type="Pfam" id="PF13116"/>
    </source>
</evidence>
<dbReference type="InterPro" id="IPR025263">
    <property type="entry name" value="YhdP_central"/>
</dbReference>
<proteinExistence type="predicted"/>
<feature type="region of interest" description="Disordered" evidence="1">
    <location>
        <begin position="1256"/>
        <end position="1276"/>
    </location>
</feature>
<keyword evidence="4" id="KW-1185">Reference proteome</keyword>
<dbReference type="Pfam" id="PF13116">
    <property type="entry name" value="YhdP"/>
    <property type="match status" value="1"/>
</dbReference>
<dbReference type="InterPro" id="IPR011836">
    <property type="entry name" value="YhdP"/>
</dbReference>
<dbReference type="NCBIfam" id="TIGR02099">
    <property type="entry name" value="YhdP family protein"/>
    <property type="match status" value="1"/>
</dbReference>
<dbReference type="Proteomes" id="UP000219374">
    <property type="component" value="Unassembled WGS sequence"/>
</dbReference>
<protein>
    <submittedName>
        <fullName evidence="3">TIGR02099 family protein</fullName>
    </submittedName>
</protein>
<gene>
    <name evidence="3" type="ORF">SAMN06296416_10420</name>
</gene>
<dbReference type="AlphaFoldDB" id="A0A286D6Z8"/>
<feature type="domain" description="YhdP central" evidence="2">
    <location>
        <begin position="10"/>
        <end position="1254"/>
    </location>
</feature>
<reference evidence="3 4" key="1">
    <citation type="submission" date="2017-09" db="EMBL/GenBank/DDBJ databases">
        <authorList>
            <person name="Ehlers B."/>
            <person name="Leendertz F.H."/>
        </authorList>
    </citation>
    <scope>NUCLEOTIDE SEQUENCE [LARGE SCALE GENOMIC DNA]</scope>
    <source>
        <strain evidence="3 4">CGMCC 1.10978</strain>
    </source>
</reference>
<name>A0A286D6Z8_9GAMM</name>
<dbReference type="EMBL" id="OCND01000004">
    <property type="protein sequence ID" value="SOD54416.1"/>
    <property type="molecule type" value="Genomic_DNA"/>
</dbReference>
<dbReference type="OrthoDB" id="9762238at2"/>
<evidence type="ECO:0000313" key="4">
    <source>
        <dbReference type="Proteomes" id="UP000219374"/>
    </source>
</evidence>
<accession>A0A286D6Z8</accession>
<sequence length="1276" mass="135046">MPTPMHRRLRLARRGIAYGIAIALVCMALVLGVASQVLPLAERHPDRVAAWLSERAGRPVAFDHVKTQWTRRGPLLQLDGLRIGEGDAGVRIGQAEVLVSMYAGLLPGRSFTELRLRGLSLTLQRDGSGGWSVRGLPGQQAGGDPLKSLEGLGELQVIDGRLRVVASSLAEEIELPRIDLRLRVDGDRVRAGTRAWIREGEAPLLAALDFQRGSGDGRAYLALEPADAGVWSSLLRHAGVSLEGGQGKLQGWAELRRHRVVLATIEAHLRNVELEGTAALSGAPAPRLQLDRIEGRMRWRLVSGGWRFDAPTLRIGGSPSVQVLDGLVLAGGRQYALLADRIDAAPLFSVLGLSDRIDPDLRQWLAQARPTAQVSDLVLAGTRGGAMQGHGRLSGLGFLPVGHAPGLSGLAGEFHGDGQGFELQLDPAAPLRFDWPSGFGVVHDVDLRGRLVGWREGAGWRIATSSLDIRGKDYGAHVRGGLWFQGDGTRPWIDLAAELEDAPVPAAKGFWIHHSMPKAAVDWLDAALQGGQVRGGRAIVSGDLDEWPFVDNNGRFEAVARIHDGQFKFQPDWPALEQVDADVAFIGNGFTLGGQGRLAGVDIARFDAGIAEFKRAELKISASAAADASAFLGLLKQSPLRARYGETLDNLQAKGPARATFNLLQPLDRDSRSQRQLGGTVELAGAELTEKRWDVAFTQMHGKTRYDDDGFVADDLAVIHQGRPGVLSLRAGNGVQDPAQAFEADLAAMLDADELLDRAAELAWLKPYVHGQSEWTVGVAIPREQGAASALPSRLRLRSGLVGTALTLPAPLNKPVAVPLNTTVTAPLPVGSGQIDVAFGERLALRARSHGDQTGVRVVLGSASVGEPPPASGLIATGHTDTLDAAEWIALAKGGSGDGGPALRRVDVSASRLLLIGSEFADTRLQLAPAGNALAVSLDGPALAGSLLVPDAAQQPIAGKLSRLHWRNASNGAATAEPEASALAPVDELDPASIPALSLEVEDLRVGDARLGNARLRTRALATGMQIEQLQLRSPKQRIDVSGSWTGRGAVARTQLAATIDSQDFGALMNDLGYRDRVGGGHGQATFELAWAGGPGAFRLSALEGSVGIAARDGHLLEVEPGAGRVLGLLSVAEVRRRLMLDFSDFFAKGFAFNRVEGKINLNGGLASSQDLVIDGPSAEIRIRGDTDLRAERFDQTIEVVPKSANVLTAVGAVAGGPLGAAVGAVANAVLRKPLGEMGAKTYRVTGPWKDPKVEVVGREQSRAAQASRTDHAGAP</sequence>
<dbReference type="PANTHER" id="PTHR38690:SF1">
    <property type="entry name" value="PROTEASE"/>
    <property type="match status" value="1"/>
</dbReference>